<dbReference type="GeneID" id="34451869"/>
<dbReference type="FunFam" id="3.40.50.720:FF:000426">
    <property type="entry name" value="Aldehyde reductase 2"/>
    <property type="match status" value="1"/>
</dbReference>
<dbReference type="CDD" id="cd05227">
    <property type="entry name" value="AR_SDR_e"/>
    <property type="match status" value="1"/>
</dbReference>
<dbReference type="OrthoDB" id="2735536at2759"/>
<dbReference type="GO" id="GO:0016616">
    <property type="term" value="F:oxidoreductase activity, acting on the CH-OH group of donors, NAD or NADP as acceptor"/>
    <property type="evidence" value="ECO:0007669"/>
    <property type="project" value="TreeGrafter"/>
</dbReference>
<keyword evidence="1" id="KW-0560">Oxidoreductase</keyword>
<evidence type="ECO:0000313" key="5">
    <source>
        <dbReference type="Proteomes" id="UP000179179"/>
    </source>
</evidence>
<evidence type="ECO:0000256" key="2">
    <source>
        <dbReference type="ARBA" id="ARBA00023445"/>
    </source>
</evidence>
<dbReference type="PANTHER" id="PTHR10366">
    <property type="entry name" value="NAD DEPENDENT EPIMERASE/DEHYDRATASE"/>
    <property type="match status" value="1"/>
</dbReference>
<sequence>MSSTTPLAIPTGSLVVVTGANGFIASHVVDQLLQQGYHVRGTVRNAAKSSWLNSYFSAKYGSGRFSLAEVPDMSHEGAFDEVVKGAAGIAHVATPVMQFYDPNIAVPMAVNGTVNILAAAAAEPTVRRVVITSSSTAAASPQPNKVFTMDEKTWNETAVKAAWAPPPYEGSQRLLDVYSASKTQAEQAAWTFMEDHKPDFVLNTVLPNVNMGTILSPEHQGYPSTDGWIKAVWDGFPGEEGQALKYNPPQYYINVQDAARVHVAALIYPDVQNERLFAFAHPYSWNDILAILRRLYPQQTFIDDIPNLGEDKSIVANQRAEELLKRMSGLSAWTSLEQSVQDATTAWV</sequence>
<keyword evidence="5" id="KW-1185">Reference proteome</keyword>
<dbReference type="InterPro" id="IPR050425">
    <property type="entry name" value="NAD(P)_dehydrat-like"/>
</dbReference>
<dbReference type="PANTHER" id="PTHR10366:SF562">
    <property type="entry name" value="ALDEHYDE REDUCTASE II (AFU_ORTHOLOGUE AFUA_1G11360)"/>
    <property type="match status" value="1"/>
</dbReference>
<dbReference type="InterPro" id="IPR001509">
    <property type="entry name" value="Epimerase_deHydtase"/>
</dbReference>
<evidence type="ECO:0000259" key="3">
    <source>
        <dbReference type="Pfam" id="PF01370"/>
    </source>
</evidence>
<dbReference type="RefSeq" id="XP_022386676.1">
    <property type="nucleotide sequence ID" value="XM_022535608.1"/>
</dbReference>
<accession>A0A1F7ZUK2</accession>
<protein>
    <submittedName>
        <fullName evidence="4">Aldehyde reductase II</fullName>
    </submittedName>
</protein>
<dbReference type="Proteomes" id="UP000179179">
    <property type="component" value="Unassembled WGS sequence"/>
</dbReference>
<evidence type="ECO:0000313" key="4">
    <source>
        <dbReference type="EMBL" id="OGM42959.1"/>
    </source>
</evidence>
<dbReference type="AlphaFoldDB" id="A0A1F7ZUK2"/>
<comment type="caution">
    <text evidence="4">The sequence shown here is derived from an EMBL/GenBank/DDBJ whole genome shotgun (WGS) entry which is preliminary data.</text>
</comment>
<gene>
    <name evidence="4" type="ORF">ABOM_008479</name>
</gene>
<organism evidence="4 5">
    <name type="scientific">Aspergillus bombycis</name>
    <dbReference type="NCBI Taxonomy" id="109264"/>
    <lineage>
        <taxon>Eukaryota</taxon>
        <taxon>Fungi</taxon>
        <taxon>Dikarya</taxon>
        <taxon>Ascomycota</taxon>
        <taxon>Pezizomycotina</taxon>
        <taxon>Eurotiomycetes</taxon>
        <taxon>Eurotiomycetidae</taxon>
        <taxon>Eurotiales</taxon>
        <taxon>Aspergillaceae</taxon>
        <taxon>Aspergillus</taxon>
    </lineage>
</organism>
<dbReference type="EMBL" id="LYCR01000079">
    <property type="protein sequence ID" value="OGM42959.1"/>
    <property type="molecule type" value="Genomic_DNA"/>
</dbReference>
<evidence type="ECO:0000256" key="1">
    <source>
        <dbReference type="ARBA" id="ARBA00023002"/>
    </source>
</evidence>
<dbReference type="Gene3D" id="3.40.50.720">
    <property type="entry name" value="NAD(P)-binding Rossmann-like Domain"/>
    <property type="match status" value="1"/>
</dbReference>
<proteinExistence type="inferred from homology"/>
<dbReference type="InterPro" id="IPR036291">
    <property type="entry name" value="NAD(P)-bd_dom_sf"/>
</dbReference>
<dbReference type="SUPFAM" id="SSF51735">
    <property type="entry name" value="NAD(P)-binding Rossmann-fold domains"/>
    <property type="match status" value="1"/>
</dbReference>
<dbReference type="Pfam" id="PF01370">
    <property type="entry name" value="Epimerase"/>
    <property type="match status" value="1"/>
</dbReference>
<dbReference type="STRING" id="109264.A0A1F7ZUK2"/>
<comment type="similarity">
    <text evidence="2">Belongs to the NAD(P)-dependent epimerase/dehydratase family. Dihydroflavonol-4-reductase subfamily.</text>
</comment>
<reference evidence="4 5" key="1">
    <citation type="journal article" date="2016" name="Genome Biol. Evol.">
        <title>Draft genome sequence of an aflatoxigenic Aspergillus species, A. bombycis.</title>
        <authorList>
            <person name="Moore G.G."/>
            <person name="Mack B.M."/>
            <person name="Beltz S.B."/>
            <person name="Gilbert M.K."/>
        </authorList>
    </citation>
    <scope>NUCLEOTIDE SEQUENCE [LARGE SCALE GENOMIC DNA]</scope>
    <source>
        <strain evidence="5">NRRL 26010</strain>
    </source>
</reference>
<name>A0A1F7ZUK2_9EURO</name>
<feature type="domain" description="NAD-dependent epimerase/dehydratase" evidence="3">
    <location>
        <begin position="15"/>
        <end position="201"/>
    </location>
</feature>